<keyword evidence="6" id="KW-1185">Reference proteome</keyword>
<keyword evidence="4" id="KW-0479">Metal-binding</keyword>
<evidence type="ECO:0000313" key="5">
    <source>
        <dbReference type="EMBL" id="MEQ3363080.1"/>
    </source>
</evidence>
<proteinExistence type="inferred from homology"/>
<evidence type="ECO:0000256" key="4">
    <source>
        <dbReference type="RuleBase" id="RU361279"/>
    </source>
</evidence>
<keyword evidence="5" id="KW-0436">Ligase</keyword>
<dbReference type="InterPro" id="IPR037171">
    <property type="entry name" value="NagB/RpiA_transferase-like"/>
</dbReference>
<dbReference type="GO" id="GO:0030272">
    <property type="term" value="F:5-formyltetrahydrofolate cyclo-ligase activity"/>
    <property type="evidence" value="ECO:0007669"/>
    <property type="project" value="UniProtKB-EC"/>
</dbReference>
<reference evidence="5 6" key="1">
    <citation type="submission" date="2024-04" db="EMBL/GenBank/DDBJ databases">
        <title>Human intestinal bacterial collection.</title>
        <authorList>
            <person name="Pauvert C."/>
            <person name="Hitch T.C.A."/>
            <person name="Clavel T."/>
        </authorList>
    </citation>
    <scope>NUCLEOTIDE SEQUENCE [LARGE SCALE GENOMIC DNA]</scope>
    <source>
        <strain evidence="5 6">CLA-KB-H42</strain>
    </source>
</reference>
<comment type="cofactor">
    <cofactor evidence="4">
        <name>Mg(2+)</name>
        <dbReference type="ChEBI" id="CHEBI:18420"/>
    </cofactor>
</comment>
<dbReference type="PANTHER" id="PTHR23407:SF1">
    <property type="entry name" value="5-FORMYLTETRAHYDROFOLATE CYCLO-LIGASE"/>
    <property type="match status" value="1"/>
</dbReference>
<accession>A0ABV1JDY8</accession>
<comment type="similarity">
    <text evidence="1 4">Belongs to the 5-formyltetrahydrofolate cyclo-ligase family.</text>
</comment>
<dbReference type="SUPFAM" id="SSF100950">
    <property type="entry name" value="NagB/RpiA/CoA transferase-like"/>
    <property type="match status" value="1"/>
</dbReference>
<sequence>MDKMAARASALEARDRIAAEERAEKCGSICSELASILDDALRSYENVTGEPGVCYHQKPFAVALYQSMKSEVSIDRFIETVYDRGLSACFPCMMRPSPTSEGKGPTMVFREVSREQYELGGVAFLDRPLRSFDTDDPDISPFPAVDPPLLDMVVVPLVAFDSKNSRLGYGGGNYDKFLPNLRDNAIVVGVAFEEQRIDEVPCDLHDQKLPRIVSE</sequence>
<keyword evidence="2 4" id="KW-0547">Nucleotide-binding</keyword>
<protein>
    <recommendedName>
        <fullName evidence="4">5-formyltetrahydrofolate cyclo-ligase</fullName>
        <ecNumber evidence="4">6.3.3.2</ecNumber>
    </recommendedName>
</protein>
<evidence type="ECO:0000256" key="3">
    <source>
        <dbReference type="ARBA" id="ARBA00022840"/>
    </source>
</evidence>
<dbReference type="Gene3D" id="3.40.50.10420">
    <property type="entry name" value="NagB/RpiA/CoA transferase-like"/>
    <property type="match status" value="1"/>
</dbReference>
<keyword evidence="3 4" id="KW-0067">ATP-binding</keyword>
<dbReference type="InterPro" id="IPR002698">
    <property type="entry name" value="FTHF_cligase"/>
</dbReference>
<gene>
    <name evidence="5" type="ORF">AAA083_08840</name>
</gene>
<dbReference type="InterPro" id="IPR024185">
    <property type="entry name" value="FTHF_cligase-like_sf"/>
</dbReference>
<organism evidence="5 6">
    <name type="scientific">Raoultibacter massiliensis</name>
    <dbReference type="NCBI Taxonomy" id="1852371"/>
    <lineage>
        <taxon>Bacteria</taxon>
        <taxon>Bacillati</taxon>
        <taxon>Actinomycetota</taxon>
        <taxon>Coriobacteriia</taxon>
        <taxon>Eggerthellales</taxon>
        <taxon>Eggerthellaceae</taxon>
        <taxon>Raoultibacter</taxon>
    </lineage>
</organism>
<dbReference type="PIRSF" id="PIRSF006806">
    <property type="entry name" value="FTHF_cligase"/>
    <property type="match status" value="1"/>
</dbReference>
<dbReference type="EMBL" id="JBBNOP010000006">
    <property type="protein sequence ID" value="MEQ3363080.1"/>
    <property type="molecule type" value="Genomic_DNA"/>
</dbReference>
<comment type="catalytic activity">
    <reaction evidence="4">
        <text>(6S)-5-formyl-5,6,7,8-tetrahydrofolate + ATP = (6R)-5,10-methenyltetrahydrofolate + ADP + phosphate</text>
        <dbReference type="Rhea" id="RHEA:10488"/>
        <dbReference type="ChEBI" id="CHEBI:30616"/>
        <dbReference type="ChEBI" id="CHEBI:43474"/>
        <dbReference type="ChEBI" id="CHEBI:57455"/>
        <dbReference type="ChEBI" id="CHEBI:57457"/>
        <dbReference type="ChEBI" id="CHEBI:456216"/>
        <dbReference type="EC" id="6.3.3.2"/>
    </reaction>
</comment>
<dbReference type="Pfam" id="PF01812">
    <property type="entry name" value="5-FTHF_cyc-lig"/>
    <property type="match status" value="1"/>
</dbReference>
<evidence type="ECO:0000256" key="2">
    <source>
        <dbReference type="ARBA" id="ARBA00022741"/>
    </source>
</evidence>
<dbReference type="RefSeq" id="WP_180963655.1">
    <property type="nucleotide sequence ID" value="NZ_JBBNOP010000006.1"/>
</dbReference>
<name>A0ABV1JDY8_9ACTN</name>
<dbReference type="PANTHER" id="PTHR23407">
    <property type="entry name" value="ATPASE INHIBITOR/5-FORMYLTETRAHYDROFOLATE CYCLO-LIGASE"/>
    <property type="match status" value="1"/>
</dbReference>
<keyword evidence="4" id="KW-0460">Magnesium</keyword>
<dbReference type="Proteomes" id="UP001487305">
    <property type="component" value="Unassembled WGS sequence"/>
</dbReference>
<evidence type="ECO:0000256" key="1">
    <source>
        <dbReference type="ARBA" id="ARBA00010638"/>
    </source>
</evidence>
<evidence type="ECO:0000313" key="6">
    <source>
        <dbReference type="Proteomes" id="UP001487305"/>
    </source>
</evidence>
<dbReference type="EC" id="6.3.3.2" evidence="4"/>
<dbReference type="NCBIfam" id="TIGR02727">
    <property type="entry name" value="MTHFS_bact"/>
    <property type="match status" value="1"/>
</dbReference>
<comment type="caution">
    <text evidence="5">The sequence shown here is derived from an EMBL/GenBank/DDBJ whole genome shotgun (WGS) entry which is preliminary data.</text>
</comment>